<organism evidence="1 2">
    <name type="scientific">Adineta steineri</name>
    <dbReference type="NCBI Taxonomy" id="433720"/>
    <lineage>
        <taxon>Eukaryota</taxon>
        <taxon>Metazoa</taxon>
        <taxon>Spiralia</taxon>
        <taxon>Gnathifera</taxon>
        <taxon>Rotifera</taxon>
        <taxon>Eurotatoria</taxon>
        <taxon>Bdelloidea</taxon>
        <taxon>Adinetida</taxon>
        <taxon>Adinetidae</taxon>
        <taxon>Adineta</taxon>
    </lineage>
</organism>
<name>A0A820GGP7_9BILA</name>
<sequence>MLPYGYVKKRATQSVTNRQTTASCLQQAMGAPKSSIAVTTISSAKATSAKGRRRRNIQCDKTDRSGIAIVFDIGLNYPSDSECHTPNCKINLFTSIHEKFNTVSNVNITADDGSNIPVELCHVQSYLNGKNNNDKIDNGIIVGKQSICFITYSGALMHSRSANQYHIIRIERQHSNLDAKPITNPKSKF</sequence>
<dbReference type="AlphaFoldDB" id="A0A820GGP7"/>
<accession>A0A820GGP7</accession>
<dbReference type="Proteomes" id="UP000663844">
    <property type="component" value="Unassembled WGS sequence"/>
</dbReference>
<comment type="caution">
    <text evidence="1">The sequence shown here is derived from an EMBL/GenBank/DDBJ whole genome shotgun (WGS) entry which is preliminary data.</text>
</comment>
<protein>
    <submittedName>
        <fullName evidence="1">Uncharacterized protein</fullName>
    </submittedName>
</protein>
<dbReference type="EMBL" id="CAJOAZ010014325">
    <property type="protein sequence ID" value="CAF4278881.1"/>
    <property type="molecule type" value="Genomic_DNA"/>
</dbReference>
<gene>
    <name evidence="1" type="ORF">OXD698_LOCUS44941</name>
</gene>
<evidence type="ECO:0000313" key="1">
    <source>
        <dbReference type="EMBL" id="CAF4278881.1"/>
    </source>
</evidence>
<proteinExistence type="predicted"/>
<evidence type="ECO:0000313" key="2">
    <source>
        <dbReference type="Proteomes" id="UP000663844"/>
    </source>
</evidence>
<reference evidence="1" key="1">
    <citation type="submission" date="2021-02" db="EMBL/GenBank/DDBJ databases">
        <authorList>
            <person name="Nowell W R."/>
        </authorList>
    </citation>
    <scope>NUCLEOTIDE SEQUENCE</scope>
</reference>